<keyword evidence="3" id="KW-1185">Reference proteome</keyword>
<evidence type="ECO:0000313" key="2">
    <source>
        <dbReference type="EMBL" id="VDM85536.1"/>
    </source>
</evidence>
<proteinExistence type="predicted"/>
<keyword evidence="1" id="KW-0732">Signal</keyword>
<name>A0A3P7JQ95_STRVU</name>
<accession>A0A3P7JQ95</accession>
<reference evidence="2 3" key="1">
    <citation type="submission" date="2018-11" db="EMBL/GenBank/DDBJ databases">
        <authorList>
            <consortium name="Pathogen Informatics"/>
        </authorList>
    </citation>
    <scope>NUCLEOTIDE SEQUENCE [LARGE SCALE GENOMIC DNA]</scope>
</reference>
<dbReference type="EMBL" id="UYYB01141690">
    <property type="protein sequence ID" value="VDM85536.1"/>
    <property type="molecule type" value="Genomic_DNA"/>
</dbReference>
<feature type="chain" id="PRO_5017973849" evidence="1">
    <location>
        <begin position="16"/>
        <end position="67"/>
    </location>
</feature>
<evidence type="ECO:0000313" key="3">
    <source>
        <dbReference type="Proteomes" id="UP000270094"/>
    </source>
</evidence>
<sequence length="67" mass="7543">MQALILLIFAVSCRANLLEDTVVEAIKTAQQNLEERDKIVATSDGEFLLDKVLIRKMDHASRTMSHT</sequence>
<feature type="signal peptide" evidence="1">
    <location>
        <begin position="1"/>
        <end position="15"/>
    </location>
</feature>
<evidence type="ECO:0000256" key="1">
    <source>
        <dbReference type="SAM" id="SignalP"/>
    </source>
</evidence>
<protein>
    <submittedName>
        <fullName evidence="2">Uncharacterized protein</fullName>
    </submittedName>
</protein>
<dbReference type="AlphaFoldDB" id="A0A3P7JQ95"/>
<gene>
    <name evidence="2" type="ORF">SVUK_LOCUS20534</name>
</gene>
<dbReference type="Proteomes" id="UP000270094">
    <property type="component" value="Unassembled WGS sequence"/>
</dbReference>
<organism evidence="2 3">
    <name type="scientific">Strongylus vulgaris</name>
    <name type="common">Blood worm</name>
    <dbReference type="NCBI Taxonomy" id="40348"/>
    <lineage>
        <taxon>Eukaryota</taxon>
        <taxon>Metazoa</taxon>
        <taxon>Ecdysozoa</taxon>
        <taxon>Nematoda</taxon>
        <taxon>Chromadorea</taxon>
        <taxon>Rhabditida</taxon>
        <taxon>Rhabditina</taxon>
        <taxon>Rhabditomorpha</taxon>
        <taxon>Strongyloidea</taxon>
        <taxon>Strongylidae</taxon>
        <taxon>Strongylus</taxon>
    </lineage>
</organism>